<gene>
    <name evidence="1" type="ORF">KVV02_000707</name>
</gene>
<dbReference type="PANTHER" id="PTHR37332">
    <property type="entry name" value="EXPRESSED PROTEIN"/>
    <property type="match status" value="1"/>
</dbReference>
<dbReference type="PANTHER" id="PTHR37332:SF1">
    <property type="entry name" value="ELMO DOMAIN-CONTAINING PROTEIN"/>
    <property type="match status" value="1"/>
</dbReference>
<protein>
    <submittedName>
        <fullName evidence="1">Uncharacterized protein</fullName>
    </submittedName>
</protein>
<dbReference type="Proteomes" id="UP000717515">
    <property type="component" value="Unassembled WGS sequence"/>
</dbReference>
<evidence type="ECO:0000313" key="1">
    <source>
        <dbReference type="EMBL" id="KAG9320930.1"/>
    </source>
</evidence>
<reference evidence="1" key="1">
    <citation type="submission" date="2021-07" db="EMBL/GenBank/DDBJ databases">
        <title>Draft genome of Mortierella alpina, strain LL118, isolated from an aspen leaf litter sample.</title>
        <authorList>
            <person name="Yang S."/>
            <person name="Vinatzer B.A."/>
        </authorList>
    </citation>
    <scope>NUCLEOTIDE SEQUENCE</scope>
    <source>
        <strain evidence="1">LL118</strain>
    </source>
</reference>
<proteinExistence type="predicted"/>
<name>A0A9P8A015_MORAP</name>
<accession>A0A9P8A015</accession>
<comment type="caution">
    <text evidence="1">The sequence shown here is derived from an EMBL/GenBank/DDBJ whole genome shotgun (WGS) entry which is preliminary data.</text>
</comment>
<evidence type="ECO:0000313" key="2">
    <source>
        <dbReference type="Proteomes" id="UP000717515"/>
    </source>
</evidence>
<organism evidence="1 2">
    <name type="scientific">Mortierella alpina</name>
    <name type="common">Oleaginous fungus</name>
    <name type="synonym">Mortierella renispora</name>
    <dbReference type="NCBI Taxonomy" id="64518"/>
    <lineage>
        <taxon>Eukaryota</taxon>
        <taxon>Fungi</taxon>
        <taxon>Fungi incertae sedis</taxon>
        <taxon>Mucoromycota</taxon>
        <taxon>Mortierellomycotina</taxon>
        <taxon>Mortierellomycetes</taxon>
        <taxon>Mortierellales</taxon>
        <taxon>Mortierellaceae</taxon>
        <taxon>Mortierella</taxon>
    </lineage>
</organism>
<sequence>MASVSLTPSSMMIAPTSSILQSNGYHTQQQDWMPSLISKRIATWTYLMRVFRGGMVLYNTALLSEHEMRQIWSDDKMHRRSLQFFSLGTSLATILDIPSTADYMKALNSVTQEYEYFAGAESRAKSIFFKTGRSQDEAGEYSFLEVKSLPFNLDYTITTATLCDMISEVYEKIKVQQQQEQIWTLASMESFQKIDTRFKKILAIVLKEIESVARDVMVQELNWLDPLASSSTSYSQDYEWDL</sequence>
<dbReference type="AlphaFoldDB" id="A0A9P8A015"/>
<dbReference type="EMBL" id="JAIFTL010000245">
    <property type="protein sequence ID" value="KAG9320930.1"/>
    <property type="molecule type" value="Genomic_DNA"/>
</dbReference>